<evidence type="ECO:0000256" key="1">
    <source>
        <dbReference type="SAM" id="MobiDB-lite"/>
    </source>
</evidence>
<protein>
    <submittedName>
        <fullName evidence="2">Uncharacterized protein</fullName>
    </submittedName>
</protein>
<accession>A0A6A5YDI2</accession>
<feature type="region of interest" description="Disordered" evidence="1">
    <location>
        <begin position="39"/>
        <end position="73"/>
    </location>
</feature>
<gene>
    <name evidence="2" type="ORF">K490DRAFT_63675</name>
</gene>
<feature type="region of interest" description="Disordered" evidence="1">
    <location>
        <begin position="1"/>
        <end position="21"/>
    </location>
</feature>
<dbReference type="Gene3D" id="3.90.1140.10">
    <property type="entry name" value="Cyclic phosphodiesterase"/>
    <property type="match status" value="1"/>
</dbReference>
<keyword evidence="3" id="KW-1185">Reference proteome</keyword>
<dbReference type="EMBL" id="ML978714">
    <property type="protein sequence ID" value="KAF2089536.1"/>
    <property type="molecule type" value="Genomic_DNA"/>
</dbReference>
<feature type="compositionally biased region" description="Basic and acidic residues" evidence="1">
    <location>
        <begin position="58"/>
        <end position="69"/>
    </location>
</feature>
<evidence type="ECO:0000313" key="2">
    <source>
        <dbReference type="EMBL" id="KAF2089536.1"/>
    </source>
</evidence>
<proteinExistence type="predicted"/>
<evidence type="ECO:0000313" key="3">
    <source>
        <dbReference type="Proteomes" id="UP000799776"/>
    </source>
</evidence>
<dbReference type="Proteomes" id="UP000799776">
    <property type="component" value="Unassembled WGS sequence"/>
</dbReference>
<dbReference type="OrthoDB" id="5364416at2759"/>
<sequence>MIRRVGRGVRPGSWRLSGTPTSESIRAAFPRASSVYAPWVKPDQQKQREELDPSENWHTTDRRRPEHRPNTGIAEQDVYVVTVDFSPSLFQVIDNLRNKHVGSTWTKSNLVLFHTLPGSQLRTIIEDLEGVCHLTWIFNIGTASPFLAPAGLGLNVGRGRQNIEKVRQQLSDQWYGFLSDQDRRDWRPHWTLMSKVRRFEAEVVYDMLQMKPPVAQGIARGLVLWKFEYRRWTMQHKFWFKWRGLGAPTFKG</sequence>
<reference evidence="2" key="1">
    <citation type="journal article" date="2020" name="Stud. Mycol.">
        <title>101 Dothideomycetes genomes: a test case for predicting lifestyles and emergence of pathogens.</title>
        <authorList>
            <person name="Haridas S."/>
            <person name="Albert R."/>
            <person name="Binder M."/>
            <person name="Bloem J."/>
            <person name="Labutti K."/>
            <person name="Salamov A."/>
            <person name="Andreopoulos B."/>
            <person name="Baker S."/>
            <person name="Barry K."/>
            <person name="Bills G."/>
            <person name="Bluhm B."/>
            <person name="Cannon C."/>
            <person name="Castanera R."/>
            <person name="Culley D."/>
            <person name="Daum C."/>
            <person name="Ezra D."/>
            <person name="Gonzalez J."/>
            <person name="Henrissat B."/>
            <person name="Kuo A."/>
            <person name="Liang C."/>
            <person name="Lipzen A."/>
            <person name="Lutzoni F."/>
            <person name="Magnuson J."/>
            <person name="Mondo S."/>
            <person name="Nolan M."/>
            <person name="Ohm R."/>
            <person name="Pangilinan J."/>
            <person name="Park H.-J."/>
            <person name="Ramirez L."/>
            <person name="Alfaro M."/>
            <person name="Sun H."/>
            <person name="Tritt A."/>
            <person name="Yoshinaga Y."/>
            <person name="Zwiers L.-H."/>
            <person name="Turgeon B."/>
            <person name="Goodwin S."/>
            <person name="Spatafora J."/>
            <person name="Crous P."/>
            <person name="Grigoriev I."/>
        </authorList>
    </citation>
    <scope>NUCLEOTIDE SEQUENCE</scope>
    <source>
        <strain evidence="2">CBS 121410</strain>
    </source>
</reference>
<organism evidence="2 3">
    <name type="scientific">Saccharata proteae CBS 121410</name>
    <dbReference type="NCBI Taxonomy" id="1314787"/>
    <lineage>
        <taxon>Eukaryota</taxon>
        <taxon>Fungi</taxon>
        <taxon>Dikarya</taxon>
        <taxon>Ascomycota</taxon>
        <taxon>Pezizomycotina</taxon>
        <taxon>Dothideomycetes</taxon>
        <taxon>Dothideomycetes incertae sedis</taxon>
        <taxon>Botryosphaeriales</taxon>
        <taxon>Saccharataceae</taxon>
        <taxon>Saccharata</taxon>
    </lineage>
</organism>
<name>A0A6A5YDI2_9PEZI</name>
<dbReference type="Pfam" id="PF13563">
    <property type="entry name" value="2_5_RNA_ligase2"/>
    <property type="match status" value="1"/>
</dbReference>
<dbReference type="AlphaFoldDB" id="A0A6A5YDI2"/>